<dbReference type="Proteomes" id="UP000629468">
    <property type="component" value="Unassembled WGS sequence"/>
</dbReference>
<protein>
    <submittedName>
        <fullName evidence="1">Uncharacterized protein</fullName>
    </submittedName>
</protein>
<gene>
    <name evidence="1" type="ORF">Agabi119p4_8441</name>
</gene>
<comment type="caution">
    <text evidence="1">The sequence shown here is derived from an EMBL/GenBank/DDBJ whole genome shotgun (WGS) entry which is preliminary data.</text>
</comment>
<evidence type="ECO:0000313" key="2">
    <source>
        <dbReference type="Proteomes" id="UP000629468"/>
    </source>
</evidence>
<dbReference type="AlphaFoldDB" id="A0A8H7EZ00"/>
<accession>A0A8H7EZ00</accession>
<proteinExistence type="predicted"/>
<reference evidence="1 2" key="1">
    <citation type="journal article" name="Sci. Rep.">
        <title>Telomere-to-telomere assembled and centromere annotated genomes of the two main subspecies of the button mushroom Agaricus bisporus reveal especially polymorphic chromosome ends.</title>
        <authorList>
            <person name="Sonnenberg A.S.M."/>
            <person name="Sedaghat-Telgerd N."/>
            <person name="Lavrijssen B."/>
            <person name="Ohm R.A."/>
            <person name="Hendrickx P.M."/>
            <person name="Scholtmeijer K."/>
            <person name="Baars J.J.P."/>
            <person name="van Peer A."/>
        </authorList>
    </citation>
    <scope>NUCLEOTIDE SEQUENCE [LARGE SCALE GENOMIC DNA]</scope>
    <source>
        <strain evidence="1 2">H119_p4</strain>
    </source>
</reference>
<name>A0A8H7EZ00_AGABI</name>
<dbReference type="PROSITE" id="PS51257">
    <property type="entry name" value="PROKAR_LIPOPROTEIN"/>
    <property type="match status" value="1"/>
</dbReference>
<organism evidence="1 2">
    <name type="scientific">Agaricus bisporus var. burnettii</name>
    <dbReference type="NCBI Taxonomy" id="192524"/>
    <lineage>
        <taxon>Eukaryota</taxon>
        <taxon>Fungi</taxon>
        <taxon>Dikarya</taxon>
        <taxon>Basidiomycota</taxon>
        <taxon>Agaricomycotina</taxon>
        <taxon>Agaricomycetes</taxon>
        <taxon>Agaricomycetidae</taxon>
        <taxon>Agaricales</taxon>
        <taxon>Agaricineae</taxon>
        <taxon>Agaricaceae</taxon>
        <taxon>Agaricus</taxon>
    </lineage>
</organism>
<evidence type="ECO:0000313" key="1">
    <source>
        <dbReference type="EMBL" id="KAF7763904.1"/>
    </source>
</evidence>
<sequence length="72" mass="7681">MQSKVRAAAASTPARMPGSVMTLSLSCDVILHSQTDDQRKLNGGNPPGKVCPVVRDSLDPRQISCCLTTQIK</sequence>
<dbReference type="EMBL" id="JABXXO010000011">
    <property type="protein sequence ID" value="KAF7763904.1"/>
    <property type="molecule type" value="Genomic_DNA"/>
</dbReference>